<dbReference type="EC" id="3.1.1.-" evidence="3"/>
<organism evidence="5 6">
    <name type="scientific">Pseudofrankia inefficax (strain DSM 45817 / CECT 9037 / DDB 130130 / EuI1c)</name>
    <name type="common">Frankia inefficax</name>
    <dbReference type="NCBI Taxonomy" id="298654"/>
    <lineage>
        <taxon>Bacteria</taxon>
        <taxon>Bacillati</taxon>
        <taxon>Actinomycetota</taxon>
        <taxon>Actinomycetes</taxon>
        <taxon>Frankiales</taxon>
        <taxon>Frankiaceae</taxon>
        <taxon>Pseudofrankia</taxon>
    </lineage>
</organism>
<sequence length="526" mass="55961">MTGVVETTAGLVTGRVEDNGTLAFLGVPYGGPTSGGRRFQPPVPPEPWAGVRDCTRWGARCKQSMLRLGARYGADDPSADRSATLRRSITLINLTGGGDQGPVSEDCLNLNVWSPGRDDARRPVMVWLHGGGFSSGSANNAVYLGDRLARRGDVVVVTVNHRLGVLGFLHLAGTGGDRWAGSGNAGLLDITLALAWVRDNIAEFGGDPGRVMVFGQSGGGAKVSNLLAMPAARGLLHRAAIQSGPALRAVTADRADRAAHAVARALDLDPRRDLHRLADVPSAALMTAAAKVTLAGAGPGPLGFAPVLDGTTIPAHPGDPGPAPAGRDVPVLIGCTADEAAFMSAFHPRFGAFTMDEVTPGLRDAWGERTEERVELLRRLRPYWTPSFLRAWSQGIGFQTSTFLLADRRADGATAPVHAYLLSWRSPVLDGILGAPHCLDLPLVFDNHDRARIGGADPDVHRLVDEVAGAWIAFAREGDPNHLDLPDWPAYTTEARSTMVFDRPTRLVEDPEPEIRAEFAPSPMFL</sequence>
<reference evidence="5 6" key="1">
    <citation type="submission" date="2010-10" db="EMBL/GenBank/DDBJ databases">
        <title>Complete sequence of Frankia sp. EuI1c.</title>
        <authorList>
            <consortium name="US DOE Joint Genome Institute"/>
            <person name="Lucas S."/>
            <person name="Copeland A."/>
            <person name="Lapidus A."/>
            <person name="Cheng J.-F."/>
            <person name="Bruce D."/>
            <person name="Goodwin L."/>
            <person name="Pitluck S."/>
            <person name="Chertkov O."/>
            <person name="Detter J.C."/>
            <person name="Han C."/>
            <person name="Tapia R."/>
            <person name="Land M."/>
            <person name="Hauser L."/>
            <person name="Jeffries C."/>
            <person name="Kyrpides N."/>
            <person name="Ivanova N."/>
            <person name="Mikhailova N."/>
            <person name="Beauchemin N."/>
            <person name="Sen A."/>
            <person name="Sur S.A."/>
            <person name="Gtari M."/>
            <person name="Wall L."/>
            <person name="Tisa L."/>
            <person name="Woyke T."/>
        </authorList>
    </citation>
    <scope>NUCLEOTIDE SEQUENCE [LARGE SCALE GENOMIC DNA]</scope>
    <source>
        <strain evidence="6">DSM 45817 / CECT 9037 / EuI1c</strain>
    </source>
</reference>
<evidence type="ECO:0000256" key="1">
    <source>
        <dbReference type="ARBA" id="ARBA00005964"/>
    </source>
</evidence>
<keyword evidence="2 3" id="KW-0378">Hydrolase</keyword>
<dbReference type="InterPro" id="IPR002018">
    <property type="entry name" value="CarbesteraseB"/>
</dbReference>
<dbReference type="InParanoid" id="E3IWZ0"/>
<dbReference type="InterPro" id="IPR050309">
    <property type="entry name" value="Type-B_Carboxylest/Lipase"/>
</dbReference>
<evidence type="ECO:0000256" key="2">
    <source>
        <dbReference type="ARBA" id="ARBA00022801"/>
    </source>
</evidence>
<accession>E3IWZ0</accession>
<proteinExistence type="inferred from homology"/>
<feature type="domain" description="Carboxylesterase type B" evidence="4">
    <location>
        <begin position="4"/>
        <end position="506"/>
    </location>
</feature>
<evidence type="ECO:0000313" key="6">
    <source>
        <dbReference type="Proteomes" id="UP000002484"/>
    </source>
</evidence>
<dbReference type="STRING" id="298654.FraEuI1c_4621"/>
<dbReference type="SUPFAM" id="SSF53474">
    <property type="entry name" value="alpha/beta-Hydrolases"/>
    <property type="match status" value="1"/>
</dbReference>
<dbReference type="InterPro" id="IPR029058">
    <property type="entry name" value="AB_hydrolase_fold"/>
</dbReference>
<dbReference type="HOGENOM" id="CLU_006586_16_4_11"/>
<dbReference type="OrthoDB" id="3199405at2"/>
<evidence type="ECO:0000313" key="5">
    <source>
        <dbReference type="EMBL" id="ADP82614.1"/>
    </source>
</evidence>
<dbReference type="eggNOG" id="COG2272">
    <property type="taxonomic scope" value="Bacteria"/>
</dbReference>
<dbReference type="KEGG" id="fri:FraEuI1c_4621"/>
<evidence type="ECO:0000259" key="4">
    <source>
        <dbReference type="Pfam" id="PF00135"/>
    </source>
</evidence>
<dbReference type="InterPro" id="IPR019826">
    <property type="entry name" value="Carboxylesterase_B_AS"/>
</dbReference>
<dbReference type="RefSeq" id="WP_013425732.1">
    <property type="nucleotide sequence ID" value="NC_014666.1"/>
</dbReference>
<keyword evidence="6" id="KW-1185">Reference proteome</keyword>
<gene>
    <name evidence="5" type="ordered locus">FraEuI1c_4621</name>
</gene>
<name>E3IWZ0_PSEI1</name>
<dbReference type="ESTHER" id="frasu-e3iwz0">
    <property type="family name" value="Carb_B_Bacteria"/>
</dbReference>
<dbReference type="Gene3D" id="3.40.50.1820">
    <property type="entry name" value="alpha/beta hydrolase"/>
    <property type="match status" value="1"/>
</dbReference>
<protein>
    <recommendedName>
        <fullName evidence="3">Carboxylic ester hydrolase</fullName>
        <ecNumber evidence="3">3.1.1.-</ecNumber>
    </recommendedName>
</protein>
<dbReference type="EMBL" id="CP002299">
    <property type="protein sequence ID" value="ADP82614.1"/>
    <property type="molecule type" value="Genomic_DNA"/>
</dbReference>
<dbReference type="PROSITE" id="PS00122">
    <property type="entry name" value="CARBOXYLESTERASE_B_1"/>
    <property type="match status" value="1"/>
</dbReference>
<dbReference type="GO" id="GO:0016787">
    <property type="term" value="F:hydrolase activity"/>
    <property type="evidence" value="ECO:0007669"/>
    <property type="project" value="UniProtKB-KW"/>
</dbReference>
<dbReference type="PANTHER" id="PTHR11559">
    <property type="entry name" value="CARBOXYLESTERASE"/>
    <property type="match status" value="1"/>
</dbReference>
<comment type="similarity">
    <text evidence="1 3">Belongs to the type-B carboxylesterase/lipase family.</text>
</comment>
<dbReference type="Proteomes" id="UP000002484">
    <property type="component" value="Chromosome"/>
</dbReference>
<dbReference type="AlphaFoldDB" id="E3IWZ0"/>
<dbReference type="Pfam" id="PF00135">
    <property type="entry name" value="COesterase"/>
    <property type="match status" value="1"/>
</dbReference>
<evidence type="ECO:0000256" key="3">
    <source>
        <dbReference type="RuleBase" id="RU361235"/>
    </source>
</evidence>